<gene>
    <name evidence="2" type="ORF">CEN92_337</name>
</gene>
<comment type="caution">
    <text evidence="2">The sequence shown here is derived from an EMBL/GenBank/DDBJ whole genome shotgun (WGS) entry which is preliminary data.</text>
</comment>
<evidence type="ECO:0000313" key="2">
    <source>
        <dbReference type="EMBL" id="TSC90995.1"/>
    </source>
</evidence>
<name>A0A554LE00_9BACT</name>
<evidence type="ECO:0000313" key="3">
    <source>
        <dbReference type="Proteomes" id="UP000318296"/>
    </source>
</evidence>
<reference evidence="2 3" key="1">
    <citation type="submission" date="2017-07" db="EMBL/GenBank/DDBJ databases">
        <title>Mechanisms for carbon and nitrogen cycling indicate functional differentiation within the Candidate Phyla Radiation.</title>
        <authorList>
            <person name="Danczak R.E."/>
            <person name="Johnston M.D."/>
            <person name="Kenah C."/>
            <person name="Slattery M."/>
            <person name="Wrighton K.C."/>
            <person name="Wilkins M.J."/>
        </authorList>
    </citation>
    <scope>NUCLEOTIDE SEQUENCE [LARGE SCALE GENOMIC DNA]</scope>
    <source>
        <strain evidence="2">Licking1014_96</strain>
    </source>
</reference>
<dbReference type="Proteomes" id="UP000318296">
    <property type="component" value="Unassembled WGS sequence"/>
</dbReference>
<sequence length="68" mass="7441">MDPERGALAPSRRRARPTFNKIPRPDALVGILDSAESGQGNFVCFCGKNTSASLAFSDIYNKLINKQE</sequence>
<protein>
    <submittedName>
        <fullName evidence="2">Uncharacterized protein</fullName>
    </submittedName>
</protein>
<organism evidence="2 3">
    <name type="scientific">Candidatus Berkelbacteria bacterium Licking1014_96</name>
    <dbReference type="NCBI Taxonomy" id="2017149"/>
    <lineage>
        <taxon>Bacteria</taxon>
        <taxon>Candidatus Berkelbacteria</taxon>
    </lineage>
</organism>
<dbReference type="AlphaFoldDB" id="A0A554LE00"/>
<evidence type="ECO:0000256" key="1">
    <source>
        <dbReference type="SAM" id="MobiDB-lite"/>
    </source>
</evidence>
<proteinExistence type="predicted"/>
<dbReference type="EMBL" id="VMGH01000049">
    <property type="protein sequence ID" value="TSC90995.1"/>
    <property type="molecule type" value="Genomic_DNA"/>
</dbReference>
<feature type="region of interest" description="Disordered" evidence="1">
    <location>
        <begin position="1"/>
        <end position="20"/>
    </location>
</feature>
<accession>A0A554LE00</accession>